<dbReference type="Proteomes" id="UP000281553">
    <property type="component" value="Unassembled WGS sequence"/>
</dbReference>
<evidence type="ECO:0000313" key="2">
    <source>
        <dbReference type="Proteomes" id="UP000281553"/>
    </source>
</evidence>
<accession>A0A3P7P794</accession>
<dbReference type="AlphaFoldDB" id="A0A3P7P794"/>
<dbReference type="OrthoDB" id="6270619at2759"/>
<evidence type="ECO:0000313" key="1">
    <source>
        <dbReference type="EMBL" id="VDN15982.1"/>
    </source>
</evidence>
<sequence>MGAAEHKRHVNFIMPKNPWDISFMGTLKTLSLIFGEQSSLFNTRFQCFQLCKRESDDIVTYAGIVNREYQLKCLIFISGLQSPKDAGIRERLLAHVHQSSSVTLQELAAESQTLINL</sequence>
<dbReference type="EMBL" id="UYRU01064286">
    <property type="protein sequence ID" value="VDN15982.1"/>
    <property type="molecule type" value="Genomic_DNA"/>
</dbReference>
<keyword evidence="2" id="KW-1185">Reference proteome</keyword>
<organism evidence="1 2">
    <name type="scientific">Dibothriocephalus latus</name>
    <name type="common">Fish tapeworm</name>
    <name type="synonym">Diphyllobothrium latum</name>
    <dbReference type="NCBI Taxonomy" id="60516"/>
    <lineage>
        <taxon>Eukaryota</taxon>
        <taxon>Metazoa</taxon>
        <taxon>Spiralia</taxon>
        <taxon>Lophotrochozoa</taxon>
        <taxon>Platyhelminthes</taxon>
        <taxon>Cestoda</taxon>
        <taxon>Eucestoda</taxon>
        <taxon>Diphyllobothriidea</taxon>
        <taxon>Diphyllobothriidae</taxon>
        <taxon>Dibothriocephalus</taxon>
    </lineage>
</organism>
<name>A0A3P7P794_DIBLA</name>
<reference evidence="1 2" key="1">
    <citation type="submission" date="2018-11" db="EMBL/GenBank/DDBJ databases">
        <authorList>
            <consortium name="Pathogen Informatics"/>
        </authorList>
    </citation>
    <scope>NUCLEOTIDE SEQUENCE [LARGE SCALE GENOMIC DNA]</scope>
</reference>
<gene>
    <name evidence="1" type="ORF">DILT_LOCUS11813</name>
</gene>
<protein>
    <submittedName>
        <fullName evidence="1">Uncharacterized protein</fullName>
    </submittedName>
</protein>
<proteinExistence type="predicted"/>